<sequence length="677" mass="74051">MTFPPIVCVVGFHHARGPEIESWFGVDDGQDPATDNDWSYLPFMALSDGAHASIEDFSYFTLRRRATSTNPSSSVFGISCTRQMDANDLLNRPADVTRSTVQKAVVAIADSPQSFGHLREKLSMVTGAWFAQKDFTDVEILKEFQESLVQSSQDQEYDRDLYLGLSLRELIHEFKHQSLVLFKCCLLQPKMLFFGSRCERLCMIQFALISLIPGLLRRLEDCADPEFDSYEKNLVAPASLKTSERNSLLAYMGLPLQLFGKGALFGPYTPLQQLDVLADYGTKSYIVGSTNSLLLQQKDRYSDILINVSPGPGLLKISKLILLKLDETTISITSASLRSALTLSAADRRWIDFLSQTVTDTWDEANPSRPCTMGYMGSEEFIRLQFEEYILALLASVKYHIYLTSSISPPPLPTIEGDPISDFGPDWIHAWRQTASFTLFNTRTDTHLFDIVDPRHPTAGNLSLEDIQRRLALQIQTLHLDDRLATSKEALNRHLATGQKKVSTAFTNLWADIEALREAQLQRHAKTTSTPPPTTTTPTTRFNEKSSPPATSPLSSTAPSLTSSAGVAGGINTASVTAAGQKAGAYLSSWGTWAADKRKGWARMGSSGDLRGASAASAVGTGTGGMGKVTAVVGTGWGIGRGGKEKEGRERSWEGSNSPVKGRKEAIGGDGIGRLDA</sequence>
<reference evidence="4" key="1">
    <citation type="submission" date="2021-03" db="EMBL/GenBank/DDBJ databases">
        <authorList>
            <person name="Tagirdzhanova G."/>
        </authorList>
    </citation>
    <scope>NUCLEOTIDE SEQUENCE</scope>
</reference>
<dbReference type="PANTHER" id="PTHR31017:SF1">
    <property type="entry name" value="LATE SECRETORY PATHWAY PROTEIN AVL9 HOMOLOG"/>
    <property type="match status" value="1"/>
</dbReference>
<organism evidence="4 5">
    <name type="scientific">Heterodermia speciosa</name>
    <dbReference type="NCBI Taxonomy" id="116794"/>
    <lineage>
        <taxon>Eukaryota</taxon>
        <taxon>Fungi</taxon>
        <taxon>Dikarya</taxon>
        <taxon>Ascomycota</taxon>
        <taxon>Pezizomycotina</taxon>
        <taxon>Lecanoromycetes</taxon>
        <taxon>OSLEUM clade</taxon>
        <taxon>Lecanoromycetidae</taxon>
        <taxon>Caliciales</taxon>
        <taxon>Physciaceae</taxon>
        <taxon>Heterodermia</taxon>
    </lineage>
</organism>
<dbReference type="InterPro" id="IPR051731">
    <property type="entry name" value="DENND11/AVL9_GEFs"/>
</dbReference>
<feature type="compositionally biased region" description="Low complexity" evidence="2">
    <location>
        <begin position="536"/>
        <end position="564"/>
    </location>
</feature>
<keyword evidence="5" id="KW-1185">Reference proteome</keyword>
<dbReference type="Pfam" id="PF09794">
    <property type="entry name" value="Avl9"/>
    <property type="match status" value="2"/>
</dbReference>
<gene>
    <name evidence="4" type="primary">AVL9</name>
    <name evidence="4" type="ORF">HETSPECPRED_006323</name>
</gene>
<feature type="compositionally biased region" description="Basic and acidic residues" evidence="2">
    <location>
        <begin position="662"/>
        <end position="677"/>
    </location>
</feature>
<dbReference type="Proteomes" id="UP000664521">
    <property type="component" value="Unassembled WGS sequence"/>
</dbReference>
<evidence type="ECO:0000313" key="5">
    <source>
        <dbReference type="Proteomes" id="UP000664521"/>
    </source>
</evidence>
<dbReference type="InterPro" id="IPR037516">
    <property type="entry name" value="Tripartite_DENN"/>
</dbReference>
<dbReference type="InterPro" id="IPR018307">
    <property type="entry name" value="ABL9/DENND6_dom"/>
</dbReference>
<dbReference type="PANTHER" id="PTHR31017">
    <property type="entry name" value="LATE SECRETORY PATHWAY PROTEIN AVL9-RELATED"/>
    <property type="match status" value="1"/>
</dbReference>
<dbReference type="PROSITE" id="PS50211">
    <property type="entry name" value="DENN"/>
    <property type="match status" value="1"/>
</dbReference>
<dbReference type="AlphaFoldDB" id="A0A8H3IMH5"/>
<proteinExistence type="inferred from homology"/>
<dbReference type="OrthoDB" id="26278at2759"/>
<dbReference type="EMBL" id="CAJPDS010000041">
    <property type="protein sequence ID" value="CAF9926395.1"/>
    <property type="molecule type" value="Genomic_DNA"/>
</dbReference>
<evidence type="ECO:0000259" key="3">
    <source>
        <dbReference type="PROSITE" id="PS50211"/>
    </source>
</evidence>
<accession>A0A8H3IMH5</accession>
<protein>
    <submittedName>
        <fullName evidence="4">Late secretory pathway protein avl9</fullName>
    </submittedName>
</protein>
<name>A0A8H3IMH5_9LECA</name>
<feature type="domain" description="UDENN" evidence="3">
    <location>
        <begin position="5"/>
        <end position="458"/>
    </location>
</feature>
<dbReference type="GO" id="GO:0005737">
    <property type="term" value="C:cytoplasm"/>
    <property type="evidence" value="ECO:0007669"/>
    <property type="project" value="TreeGrafter"/>
</dbReference>
<evidence type="ECO:0000256" key="1">
    <source>
        <dbReference type="ARBA" id="ARBA00038178"/>
    </source>
</evidence>
<evidence type="ECO:0000313" key="4">
    <source>
        <dbReference type="EMBL" id="CAF9926395.1"/>
    </source>
</evidence>
<evidence type="ECO:0000256" key="2">
    <source>
        <dbReference type="SAM" id="MobiDB-lite"/>
    </source>
</evidence>
<comment type="caution">
    <text evidence="4">The sequence shown here is derived from an EMBL/GenBank/DDBJ whole genome shotgun (WGS) entry which is preliminary data.</text>
</comment>
<feature type="compositionally biased region" description="Basic and acidic residues" evidence="2">
    <location>
        <begin position="642"/>
        <end position="653"/>
    </location>
</feature>
<feature type="region of interest" description="Disordered" evidence="2">
    <location>
        <begin position="521"/>
        <end position="564"/>
    </location>
</feature>
<comment type="similarity">
    <text evidence="1">Belongs to the AVL9 family.</text>
</comment>
<feature type="region of interest" description="Disordered" evidence="2">
    <location>
        <begin position="636"/>
        <end position="677"/>
    </location>
</feature>